<dbReference type="SMART" id="SM00226">
    <property type="entry name" value="LMWPc"/>
    <property type="match status" value="1"/>
</dbReference>
<feature type="domain" description="Phosphotyrosine protein phosphatase I" evidence="5">
    <location>
        <begin position="13"/>
        <end position="164"/>
    </location>
</feature>
<evidence type="ECO:0000256" key="3">
    <source>
        <dbReference type="ARBA" id="ARBA00022801"/>
    </source>
</evidence>
<evidence type="ECO:0000256" key="4">
    <source>
        <dbReference type="ARBA" id="ARBA00022912"/>
    </source>
</evidence>
<dbReference type="InterPro" id="IPR036196">
    <property type="entry name" value="Ptyr_pPase_sf"/>
</dbReference>
<dbReference type="RefSeq" id="WP_259540326.1">
    <property type="nucleotide sequence ID" value="NZ_JANLCJ010000006.1"/>
</dbReference>
<gene>
    <name evidence="6" type="ORF">N1032_16760</name>
</gene>
<reference evidence="6" key="1">
    <citation type="submission" date="2022-08" db="EMBL/GenBank/DDBJ databases">
        <authorList>
            <person name="Deng Y."/>
            <person name="Han X.-F."/>
            <person name="Zhang Y.-Q."/>
        </authorList>
    </citation>
    <scope>NUCLEOTIDE SEQUENCE</scope>
    <source>
        <strain evidence="6">CPCC 203386</strain>
    </source>
</reference>
<dbReference type="EC" id="3.1.3.48" evidence="2"/>
<evidence type="ECO:0000313" key="7">
    <source>
        <dbReference type="Proteomes" id="UP001165586"/>
    </source>
</evidence>
<keyword evidence="4" id="KW-0904">Protein phosphatase</keyword>
<evidence type="ECO:0000313" key="6">
    <source>
        <dbReference type="EMBL" id="MCS5735400.1"/>
    </source>
</evidence>
<dbReference type="PANTHER" id="PTHR11717:SF7">
    <property type="entry name" value="LOW MOLECULAR WEIGHT PHOSPHOTYROSINE PROTEIN PHOSPHATASE"/>
    <property type="match status" value="1"/>
</dbReference>
<dbReference type="InterPro" id="IPR023485">
    <property type="entry name" value="Ptyr_pPase"/>
</dbReference>
<evidence type="ECO:0000256" key="2">
    <source>
        <dbReference type="ARBA" id="ARBA00013064"/>
    </source>
</evidence>
<dbReference type="InterPro" id="IPR050438">
    <property type="entry name" value="LMW_PTPase"/>
</dbReference>
<accession>A0ABT2H622</accession>
<name>A0ABT2H622_9MICO</name>
<dbReference type="EMBL" id="JANLCJ010000006">
    <property type="protein sequence ID" value="MCS5735400.1"/>
    <property type="molecule type" value="Genomic_DNA"/>
</dbReference>
<keyword evidence="3" id="KW-0378">Hydrolase</keyword>
<organism evidence="6 7">
    <name type="scientific">Herbiconiux daphne</name>
    <dbReference type="NCBI Taxonomy" id="2970914"/>
    <lineage>
        <taxon>Bacteria</taxon>
        <taxon>Bacillati</taxon>
        <taxon>Actinomycetota</taxon>
        <taxon>Actinomycetes</taxon>
        <taxon>Micrococcales</taxon>
        <taxon>Microbacteriaceae</taxon>
        <taxon>Herbiconiux</taxon>
    </lineage>
</organism>
<dbReference type="InterPro" id="IPR017867">
    <property type="entry name" value="Tyr_phospatase_low_mol_wt"/>
</dbReference>
<dbReference type="PRINTS" id="PR00719">
    <property type="entry name" value="LMWPTPASE"/>
</dbReference>
<comment type="caution">
    <text evidence="6">The sequence shown here is derived from an EMBL/GenBank/DDBJ whole genome shotgun (WGS) entry which is preliminary data.</text>
</comment>
<dbReference type="Pfam" id="PF01451">
    <property type="entry name" value="LMWPc"/>
    <property type="match status" value="1"/>
</dbReference>
<dbReference type="Proteomes" id="UP001165586">
    <property type="component" value="Unassembled WGS sequence"/>
</dbReference>
<evidence type="ECO:0000259" key="5">
    <source>
        <dbReference type="SMART" id="SM00226"/>
    </source>
</evidence>
<dbReference type="PANTHER" id="PTHR11717">
    <property type="entry name" value="LOW MOLECULAR WEIGHT PROTEIN TYROSINE PHOSPHATASE"/>
    <property type="match status" value="1"/>
</dbReference>
<keyword evidence="7" id="KW-1185">Reference proteome</keyword>
<comment type="similarity">
    <text evidence="1">Belongs to the low molecular weight phosphotyrosine protein phosphatase family.</text>
</comment>
<dbReference type="CDD" id="cd16343">
    <property type="entry name" value="LMWPTP"/>
    <property type="match status" value="1"/>
</dbReference>
<protein>
    <recommendedName>
        <fullName evidence="2">protein-tyrosine-phosphatase</fullName>
        <ecNumber evidence="2">3.1.3.48</ecNumber>
    </recommendedName>
</protein>
<dbReference type="Gene3D" id="3.40.50.2300">
    <property type="match status" value="1"/>
</dbReference>
<sequence>MPRDPDEPLDGAFRICMVCTGNICRSPMAEIVLRDLVEKAGLSDQVIVSSAGTGEWHVGEHADPRTVAALESHGFDGQQHRARQFDPDWFDSLDLVVALDRSHERVLRSWARSDDDRAKIRLLLSFDPEFAGRSDVPDPYYSDAAMFDSVLSMVEKASRGLFRQLEPAFHRSRLAL</sequence>
<proteinExistence type="inferred from homology"/>
<evidence type="ECO:0000256" key="1">
    <source>
        <dbReference type="ARBA" id="ARBA00011063"/>
    </source>
</evidence>
<dbReference type="SUPFAM" id="SSF52788">
    <property type="entry name" value="Phosphotyrosine protein phosphatases I"/>
    <property type="match status" value="1"/>
</dbReference>